<accession>A0ABY1AA11</accession>
<name>A0ABY1AA11_9LACO</name>
<dbReference type="Proteomes" id="UP000182089">
    <property type="component" value="Unassembled WGS sequence"/>
</dbReference>
<evidence type="ECO:0000256" key="1">
    <source>
        <dbReference type="SAM" id="Phobius"/>
    </source>
</evidence>
<sequence>MNKLNQINILAWILIAVGCLDIILSIFNQNLRWISDVLFVITGILFLIDKPGRFGEETKKMLVNLRIILMIAGIVSSLLLYFI</sequence>
<protein>
    <submittedName>
        <fullName evidence="2">Uncharacterized protein</fullName>
    </submittedName>
</protein>
<feature type="transmembrane region" description="Helical" evidence="1">
    <location>
        <begin position="33"/>
        <end position="49"/>
    </location>
</feature>
<evidence type="ECO:0000313" key="2">
    <source>
        <dbReference type="EMBL" id="SEM46196.1"/>
    </source>
</evidence>
<organism evidence="2 3">
    <name type="scientific">Ligilactobacillus ruminis</name>
    <dbReference type="NCBI Taxonomy" id="1623"/>
    <lineage>
        <taxon>Bacteria</taxon>
        <taxon>Bacillati</taxon>
        <taxon>Bacillota</taxon>
        <taxon>Bacilli</taxon>
        <taxon>Lactobacillales</taxon>
        <taxon>Lactobacillaceae</taxon>
        <taxon>Ligilactobacillus</taxon>
    </lineage>
</organism>
<feature type="transmembrane region" description="Helical" evidence="1">
    <location>
        <begin position="61"/>
        <end position="82"/>
    </location>
</feature>
<gene>
    <name evidence="2" type="ORF">SAMN05216431_10316</name>
</gene>
<keyword evidence="1" id="KW-0812">Transmembrane</keyword>
<comment type="caution">
    <text evidence="2">The sequence shown here is derived from an EMBL/GenBank/DDBJ whole genome shotgun (WGS) entry which is preliminary data.</text>
</comment>
<feature type="transmembrane region" description="Helical" evidence="1">
    <location>
        <begin position="7"/>
        <end position="27"/>
    </location>
</feature>
<dbReference type="PROSITE" id="PS51257">
    <property type="entry name" value="PROKAR_LIPOPROTEIN"/>
    <property type="match status" value="1"/>
</dbReference>
<reference evidence="2 3" key="1">
    <citation type="submission" date="2016-10" db="EMBL/GenBank/DDBJ databases">
        <authorList>
            <person name="Varghese N."/>
            <person name="Submissions S."/>
        </authorList>
    </citation>
    <scope>NUCLEOTIDE SEQUENCE [LARGE SCALE GENOMIC DNA]</scope>
    <source>
        <strain evidence="2 3">WC1T17</strain>
    </source>
</reference>
<dbReference type="EMBL" id="FOCC01000003">
    <property type="protein sequence ID" value="SEM46196.1"/>
    <property type="molecule type" value="Genomic_DNA"/>
</dbReference>
<proteinExistence type="predicted"/>
<keyword evidence="1" id="KW-1133">Transmembrane helix</keyword>
<evidence type="ECO:0000313" key="3">
    <source>
        <dbReference type="Proteomes" id="UP000182089"/>
    </source>
</evidence>
<keyword evidence="1" id="KW-0472">Membrane</keyword>